<sequence length="270" mass="30537">MTRRRVREEHENHERWLVSYADFITLLFAFFVVMYSISSVNEGKYRILSETLVGVFSEPDRSLKPIQVGDVTQRFPDKPVDIIQVPDAFDMTLDDSETEQPKDDTLAKLESQFSETFSDLISKDLLTITGNELWVEIELKSNLLFLSGDSIPSNAAFDIIKQVADILKNYQNPLHIEGFTDNMPINTNQFPTNWELSAARAAAVVRLLASYGVDPRRMAAVGYGQFQPITTNDTPEGRRQNRRVILVISKNLDIRNSVNTAGGRNNPGRP</sequence>
<name>A0ABT5U588_9GAMM</name>
<dbReference type="EMBL" id="JAPMOU010000005">
    <property type="protein sequence ID" value="MDE1461527.1"/>
    <property type="molecule type" value="Genomic_DNA"/>
</dbReference>
<organism evidence="10 11">
    <name type="scientific">Spartinivicinus poritis</name>
    <dbReference type="NCBI Taxonomy" id="2994640"/>
    <lineage>
        <taxon>Bacteria</taxon>
        <taxon>Pseudomonadati</taxon>
        <taxon>Pseudomonadota</taxon>
        <taxon>Gammaproteobacteria</taxon>
        <taxon>Oceanospirillales</taxon>
        <taxon>Zooshikellaceae</taxon>
        <taxon>Spartinivicinus</taxon>
    </lineage>
</organism>
<dbReference type="Pfam" id="PF00691">
    <property type="entry name" value="OmpA"/>
    <property type="match status" value="1"/>
</dbReference>
<feature type="transmembrane region" description="Helical" evidence="8">
    <location>
        <begin position="20"/>
        <end position="37"/>
    </location>
</feature>
<dbReference type="PANTHER" id="PTHR30329:SF20">
    <property type="entry name" value="EXPORTED PROTEIN"/>
    <property type="match status" value="1"/>
</dbReference>
<evidence type="ECO:0000256" key="3">
    <source>
        <dbReference type="ARBA" id="ARBA00022475"/>
    </source>
</evidence>
<dbReference type="InterPro" id="IPR006665">
    <property type="entry name" value="OmpA-like"/>
</dbReference>
<keyword evidence="5 8" id="KW-1133">Transmembrane helix</keyword>
<dbReference type="RefSeq" id="WP_274687890.1">
    <property type="nucleotide sequence ID" value="NZ_JAPMOU010000005.1"/>
</dbReference>
<dbReference type="PANTHER" id="PTHR30329">
    <property type="entry name" value="STATOR ELEMENT OF FLAGELLAR MOTOR COMPLEX"/>
    <property type="match status" value="1"/>
</dbReference>
<dbReference type="Gene3D" id="3.30.1330.60">
    <property type="entry name" value="OmpA-like domain"/>
    <property type="match status" value="1"/>
</dbReference>
<evidence type="ECO:0000256" key="2">
    <source>
        <dbReference type="ARBA" id="ARBA00008914"/>
    </source>
</evidence>
<dbReference type="SUPFAM" id="SSF103088">
    <property type="entry name" value="OmpA-like"/>
    <property type="match status" value="1"/>
</dbReference>
<keyword evidence="10" id="KW-0966">Cell projection</keyword>
<dbReference type="CDD" id="cd07185">
    <property type="entry name" value="OmpA_C-like"/>
    <property type="match status" value="1"/>
</dbReference>
<evidence type="ECO:0000256" key="6">
    <source>
        <dbReference type="ARBA" id="ARBA00023136"/>
    </source>
</evidence>
<accession>A0ABT5U588</accession>
<keyword evidence="4 8" id="KW-0812">Transmembrane</keyword>
<evidence type="ECO:0000256" key="4">
    <source>
        <dbReference type="ARBA" id="ARBA00022692"/>
    </source>
</evidence>
<gene>
    <name evidence="10" type="primary">motD</name>
    <name evidence="10" type="ORF">ORQ98_06055</name>
</gene>
<dbReference type="InterPro" id="IPR036737">
    <property type="entry name" value="OmpA-like_sf"/>
</dbReference>
<evidence type="ECO:0000313" key="10">
    <source>
        <dbReference type="EMBL" id="MDE1461527.1"/>
    </source>
</evidence>
<comment type="caution">
    <text evidence="10">The sequence shown here is derived from an EMBL/GenBank/DDBJ whole genome shotgun (WGS) entry which is preliminary data.</text>
</comment>
<evidence type="ECO:0000256" key="1">
    <source>
        <dbReference type="ARBA" id="ARBA00004162"/>
    </source>
</evidence>
<dbReference type="Proteomes" id="UP001528823">
    <property type="component" value="Unassembled WGS sequence"/>
</dbReference>
<keyword evidence="11" id="KW-1185">Reference proteome</keyword>
<feature type="domain" description="OmpA-like" evidence="9">
    <location>
        <begin position="132"/>
        <end position="252"/>
    </location>
</feature>
<reference evidence="10 11" key="1">
    <citation type="submission" date="2022-11" db="EMBL/GenBank/DDBJ databases">
        <title>Spartinivicinus poritis sp. nov., isolated from scleractinian coral Porites lutea.</title>
        <authorList>
            <person name="Zhang G."/>
            <person name="Cai L."/>
            <person name="Wei Q."/>
        </authorList>
    </citation>
    <scope>NUCLEOTIDE SEQUENCE [LARGE SCALE GENOMIC DNA]</scope>
    <source>
        <strain evidence="10 11">A2-2</strain>
    </source>
</reference>
<evidence type="ECO:0000256" key="8">
    <source>
        <dbReference type="SAM" id="Phobius"/>
    </source>
</evidence>
<keyword evidence="10" id="KW-0282">Flagellum</keyword>
<evidence type="ECO:0000259" key="9">
    <source>
        <dbReference type="PROSITE" id="PS51123"/>
    </source>
</evidence>
<protein>
    <submittedName>
        <fullName evidence="10">Flagellar motor protein MotD</fullName>
    </submittedName>
</protein>
<keyword evidence="10" id="KW-0969">Cilium</keyword>
<dbReference type="NCBIfam" id="NF006541">
    <property type="entry name" value="PRK09038.1"/>
    <property type="match status" value="1"/>
</dbReference>
<keyword evidence="3" id="KW-1003">Cell membrane</keyword>
<evidence type="ECO:0000256" key="7">
    <source>
        <dbReference type="PROSITE-ProRule" id="PRU00473"/>
    </source>
</evidence>
<dbReference type="Pfam" id="PF13677">
    <property type="entry name" value="MotB_plug"/>
    <property type="match status" value="1"/>
</dbReference>
<dbReference type="PROSITE" id="PS51123">
    <property type="entry name" value="OMPA_2"/>
    <property type="match status" value="1"/>
</dbReference>
<dbReference type="InterPro" id="IPR025713">
    <property type="entry name" value="MotB-like_N_dom"/>
</dbReference>
<proteinExistence type="inferred from homology"/>
<keyword evidence="6 7" id="KW-0472">Membrane</keyword>
<comment type="similarity">
    <text evidence="2">Belongs to the MotB family.</text>
</comment>
<evidence type="ECO:0000256" key="5">
    <source>
        <dbReference type="ARBA" id="ARBA00022989"/>
    </source>
</evidence>
<comment type="subcellular location">
    <subcellularLocation>
        <location evidence="1">Cell membrane</location>
        <topology evidence="1">Single-pass membrane protein</topology>
    </subcellularLocation>
</comment>
<evidence type="ECO:0000313" key="11">
    <source>
        <dbReference type="Proteomes" id="UP001528823"/>
    </source>
</evidence>
<dbReference type="InterPro" id="IPR050330">
    <property type="entry name" value="Bact_OuterMem_StrucFunc"/>
</dbReference>